<proteinExistence type="predicted"/>
<dbReference type="AlphaFoldDB" id="A0A2P2QY86"/>
<accession>A0A2P2QY86</accession>
<dbReference type="EMBL" id="GGEC01091449">
    <property type="protein sequence ID" value="MBX71933.1"/>
    <property type="molecule type" value="Transcribed_RNA"/>
</dbReference>
<evidence type="ECO:0000313" key="1">
    <source>
        <dbReference type="EMBL" id="MBX71933.1"/>
    </source>
</evidence>
<organism evidence="1">
    <name type="scientific">Rhizophora mucronata</name>
    <name type="common">Asiatic mangrove</name>
    <dbReference type="NCBI Taxonomy" id="61149"/>
    <lineage>
        <taxon>Eukaryota</taxon>
        <taxon>Viridiplantae</taxon>
        <taxon>Streptophyta</taxon>
        <taxon>Embryophyta</taxon>
        <taxon>Tracheophyta</taxon>
        <taxon>Spermatophyta</taxon>
        <taxon>Magnoliopsida</taxon>
        <taxon>eudicotyledons</taxon>
        <taxon>Gunneridae</taxon>
        <taxon>Pentapetalae</taxon>
        <taxon>rosids</taxon>
        <taxon>fabids</taxon>
        <taxon>Malpighiales</taxon>
        <taxon>Rhizophoraceae</taxon>
        <taxon>Rhizophora</taxon>
    </lineage>
</organism>
<protein>
    <submittedName>
        <fullName evidence="1">Uncharacterized protein</fullName>
    </submittedName>
</protein>
<name>A0A2P2QY86_RHIMU</name>
<reference evidence="1" key="1">
    <citation type="submission" date="2018-02" db="EMBL/GenBank/DDBJ databases">
        <title>Rhizophora mucronata_Transcriptome.</title>
        <authorList>
            <person name="Meera S.P."/>
            <person name="Sreeshan A."/>
            <person name="Augustine A."/>
        </authorList>
    </citation>
    <scope>NUCLEOTIDE SEQUENCE</scope>
    <source>
        <tissue evidence="1">Leaf</tissue>
    </source>
</reference>
<sequence length="17" mass="1868">MEEAEGYGSKRRESAAP</sequence>